<dbReference type="PANTHER" id="PTHR46663">
    <property type="entry name" value="DIGUANYLATE CYCLASE DGCT-RELATED"/>
    <property type="match status" value="1"/>
</dbReference>
<evidence type="ECO:0000313" key="2">
    <source>
        <dbReference type="EMBL" id="GMA86871.1"/>
    </source>
</evidence>
<sequence>MTGLANRTLAQRELERALDRQVRRGGFTGLLFCDLDGFKGVNDTFGHQAGDRLLVAVAERLRLAVRSTDTPARYGGDEFVVVCDGLTRPEDAEVLARRLLASVPGEYDLPGGVATIGVSIGVAVADTPVPAADLLRAADTNMYVAKGTGGNHYRVSHLAADPPRPQAS</sequence>
<dbReference type="InterPro" id="IPR052163">
    <property type="entry name" value="DGC-Regulatory_Protein"/>
</dbReference>
<keyword evidence="3" id="KW-1185">Reference proteome</keyword>
<dbReference type="InterPro" id="IPR029787">
    <property type="entry name" value="Nucleotide_cyclase"/>
</dbReference>
<feature type="domain" description="GGDEF" evidence="1">
    <location>
        <begin position="26"/>
        <end position="158"/>
    </location>
</feature>
<dbReference type="CDD" id="cd01949">
    <property type="entry name" value="GGDEF"/>
    <property type="match status" value="1"/>
</dbReference>
<name>A0ABQ6JJ94_9ACTN</name>
<proteinExistence type="predicted"/>
<organism evidence="2 3">
    <name type="scientific">Angustibacter aerolatus</name>
    <dbReference type="NCBI Taxonomy" id="1162965"/>
    <lineage>
        <taxon>Bacteria</taxon>
        <taxon>Bacillati</taxon>
        <taxon>Actinomycetota</taxon>
        <taxon>Actinomycetes</taxon>
        <taxon>Kineosporiales</taxon>
        <taxon>Kineosporiaceae</taxon>
    </lineage>
</organism>
<accession>A0ABQ6JJ94</accession>
<dbReference type="PANTHER" id="PTHR46663:SF4">
    <property type="entry name" value="DIGUANYLATE CYCLASE DGCT-RELATED"/>
    <property type="match status" value="1"/>
</dbReference>
<dbReference type="Pfam" id="PF00990">
    <property type="entry name" value="GGDEF"/>
    <property type="match status" value="1"/>
</dbReference>
<dbReference type="NCBIfam" id="TIGR00254">
    <property type="entry name" value="GGDEF"/>
    <property type="match status" value="1"/>
</dbReference>
<dbReference type="PROSITE" id="PS50887">
    <property type="entry name" value="GGDEF"/>
    <property type="match status" value="1"/>
</dbReference>
<dbReference type="EMBL" id="BSUZ01000001">
    <property type="protein sequence ID" value="GMA86871.1"/>
    <property type="molecule type" value="Genomic_DNA"/>
</dbReference>
<gene>
    <name evidence="2" type="ORF">GCM10025868_21210</name>
</gene>
<dbReference type="SUPFAM" id="SSF55073">
    <property type="entry name" value="Nucleotide cyclase"/>
    <property type="match status" value="1"/>
</dbReference>
<dbReference type="Gene3D" id="3.30.70.270">
    <property type="match status" value="1"/>
</dbReference>
<evidence type="ECO:0000313" key="3">
    <source>
        <dbReference type="Proteomes" id="UP001157017"/>
    </source>
</evidence>
<dbReference type="SMART" id="SM00267">
    <property type="entry name" value="GGDEF"/>
    <property type="match status" value="1"/>
</dbReference>
<dbReference type="InterPro" id="IPR043128">
    <property type="entry name" value="Rev_trsase/Diguanyl_cyclase"/>
</dbReference>
<dbReference type="Proteomes" id="UP001157017">
    <property type="component" value="Unassembled WGS sequence"/>
</dbReference>
<protein>
    <recommendedName>
        <fullName evidence="1">GGDEF domain-containing protein</fullName>
    </recommendedName>
</protein>
<comment type="caution">
    <text evidence="2">The sequence shown here is derived from an EMBL/GenBank/DDBJ whole genome shotgun (WGS) entry which is preliminary data.</text>
</comment>
<evidence type="ECO:0000259" key="1">
    <source>
        <dbReference type="PROSITE" id="PS50887"/>
    </source>
</evidence>
<reference evidence="3" key="1">
    <citation type="journal article" date="2019" name="Int. J. Syst. Evol. Microbiol.">
        <title>The Global Catalogue of Microorganisms (GCM) 10K type strain sequencing project: providing services to taxonomists for standard genome sequencing and annotation.</title>
        <authorList>
            <consortium name="The Broad Institute Genomics Platform"/>
            <consortium name="The Broad Institute Genome Sequencing Center for Infectious Disease"/>
            <person name="Wu L."/>
            <person name="Ma J."/>
        </authorList>
    </citation>
    <scope>NUCLEOTIDE SEQUENCE [LARGE SCALE GENOMIC DNA]</scope>
    <source>
        <strain evidence="3">NBRC 108730</strain>
    </source>
</reference>
<dbReference type="InterPro" id="IPR000160">
    <property type="entry name" value="GGDEF_dom"/>
</dbReference>